<organism evidence="2 3">
    <name type="scientific">Pleurodeles waltl</name>
    <name type="common">Iberian ribbed newt</name>
    <dbReference type="NCBI Taxonomy" id="8319"/>
    <lineage>
        <taxon>Eukaryota</taxon>
        <taxon>Metazoa</taxon>
        <taxon>Chordata</taxon>
        <taxon>Craniata</taxon>
        <taxon>Vertebrata</taxon>
        <taxon>Euteleostomi</taxon>
        <taxon>Amphibia</taxon>
        <taxon>Batrachia</taxon>
        <taxon>Caudata</taxon>
        <taxon>Salamandroidea</taxon>
        <taxon>Salamandridae</taxon>
        <taxon>Pleurodelinae</taxon>
        <taxon>Pleurodeles</taxon>
    </lineage>
</organism>
<gene>
    <name evidence="2" type="ORF">NDU88_000906</name>
</gene>
<accession>A0AAV7UR96</accession>
<dbReference type="EMBL" id="JANPWB010000004">
    <property type="protein sequence ID" value="KAJ1191590.1"/>
    <property type="molecule type" value="Genomic_DNA"/>
</dbReference>
<evidence type="ECO:0000313" key="3">
    <source>
        <dbReference type="Proteomes" id="UP001066276"/>
    </source>
</evidence>
<keyword evidence="3" id="KW-1185">Reference proteome</keyword>
<proteinExistence type="predicted"/>
<feature type="region of interest" description="Disordered" evidence="1">
    <location>
        <begin position="44"/>
        <end position="84"/>
    </location>
</feature>
<dbReference type="AlphaFoldDB" id="A0AAV7UR96"/>
<protein>
    <submittedName>
        <fullName evidence="2">Uncharacterized protein</fullName>
    </submittedName>
</protein>
<dbReference type="Proteomes" id="UP001066276">
    <property type="component" value="Chromosome 2_2"/>
</dbReference>
<comment type="caution">
    <text evidence="2">The sequence shown here is derived from an EMBL/GenBank/DDBJ whole genome shotgun (WGS) entry which is preliminary data.</text>
</comment>
<reference evidence="2" key="1">
    <citation type="journal article" date="2022" name="bioRxiv">
        <title>Sequencing and chromosome-scale assembly of the giantPleurodeles waltlgenome.</title>
        <authorList>
            <person name="Brown T."/>
            <person name="Elewa A."/>
            <person name="Iarovenko S."/>
            <person name="Subramanian E."/>
            <person name="Araus A.J."/>
            <person name="Petzold A."/>
            <person name="Susuki M."/>
            <person name="Suzuki K.-i.T."/>
            <person name="Hayashi T."/>
            <person name="Toyoda A."/>
            <person name="Oliveira C."/>
            <person name="Osipova E."/>
            <person name="Leigh N.D."/>
            <person name="Simon A."/>
            <person name="Yun M.H."/>
        </authorList>
    </citation>
    <scope>NUCLEOTIDE SEQUENCE</scope>
    <source>
        <strain evidence="2">20211129_DDA</strain>
        <tissue evidence="2">Liver</tissue>
    </source>
</reference>
<name>A0AAV7UR96_PLEWA</name>
<evidence type="ECO:0000256" key="1">
    <source>
        <dbReference type="SAM" id="MobiDB-lite"/>
    </source>
</evidence>
<sequence length="130" mass="14334">MNDRASRRRGAKTSDLRCQGTLVVVRRGTEELTRNISVLKRFHPTAQSTVPAPKSISPSSEPSDALTDNDLSVVPVDTPNQAPTLAPNHLVAEAKPSQPQDEIIPARTTRRRYHLRSSALPFIKLKDFVA</sequence>
<feature type="compositionally biased region" description="Polar residues" evidence="1">
    <location>
        <begin position="45"/>
        <end position="62"/>
    </location>
</feature>
<evidence type="ECO:0000313" key="2">
    <source>
        <dbReference type="EMBL" id="KAJ1191590.1"/>
    </source>
</evidence>